<dbReference type="GeneID" id="78464008"/>
<dbReference type="SUPFAM" id="SSF47413">
    <property type="entry name" value="lambda repressor-like DNA-binding domains"/>
    <property type="match status" value="1"/>
</dbReference>
<feature type="domain" description="HTH cro/C1-type" evidence="2">
    <location>
        <begin position="5"/>
        <end position="59"/>
    </location>
</feature>
<dbReference type="EMBL" id="CP033924">
    <property type="protein sequence ID" value="AZA84057.1"/>
    <property type="molecule type" value="Genomic_DNA"/>
</dbReference>
<reference evidence="4 5" key="1">
    <citation type="submission" date="2018-01" db="EMBL/GenBank/DDBJ databases">
        <title>Draft genome sequences of Chryseobacterium lactis NCTC11390, Chryseobacterium oncorhynchi 701B-08, and Chryseobacterium viscerum 687B-08.</title>
        <authorList>
            <person name="Jeong J.-J."/>
            <person name="Lee Y.J."/>
            <person name="Park B."/>
            <person name="Choi I.-G."/>
            <person name="Kim K.D."/>
        </authorList>
    </citation>
    <scope>NUCLEOTIDE SEQUENCE [LARGE SCALE GENOMIC DNA]</scope>
    <source>
        <strain evidence="4 5">NCTC11390</strain>
    </source>
</reference>
<evidence type="ECO:0000313" key="6">
    <source>
        <dbReference type="Proteomes" id="UP000279972"/>
    </source>
</evidence>
<keyword evidence="6" id="KW-1185">Reference proteome</keyword>
<dbReference type="CDD" id="cd00093">
    <property type="entry name" value="HTH_XRE"/>
    <property type="match status" value="1"/>
</dbReference>
<name>A0A3G6RKM7_CHRLC</name>
<protein>
    <submittedName>
        <fullName evidence="4">Transcriptional regulator</fullName>
    </submittedName>
</protein>
<dbReference type="PROSITE" id="PS50943">
    <property type="entry name" value="HTH_CROC1"/>
    <property type="match status" value="1"/>
</dbReference>
<dbReference type="GO" id="GO:0003677">
    <property type="term" value="F:DNA binding"/>
    <property type="evidence" value="ECO:0007669"/>
    <property type="project" value="UniProtKB-KW"/>
</dbReference>
<dbReference type="RefSeq" id="WP_028069020.1">
    <property type="nucleotide sequence ID" value="NZ_CP033924.1"/>
</dbReference>
<evidence type="ECO:0000313" key="3">
    <source>
        <dbReference type="EMBL" id="AZA84057.1"/>
    </source>
</evidence>
<accession>A0A3G6RKM7</accession>
<dbReference type="Proteomes" id="UP000279972">
    <property type="component" value="Chromosome"/>
</dbReference>
<dbReference type="SMART" id="SM00530">
    <property type="entry name" value="HTH_XRE"/>
    <property type="match status" value="1"/>
</dbReference>
<evidence type="ECO:0000256" key="1">
    <source>
        <dbReference type="ARBA" id="ARBA00023125"/>
    </source>
</evidence>
<evidence type="ECO:0000313" key="5">
    <source>
        <dbReference type="Proteomes" id="UP000236262"/>
    </source>
</evidence>
<proteinExistence type="predicted"/>
<dbReference type="InterPro" id="IPR001387">
    <property type="entry name" value="Cro/C1-type_HTH"/>
</dbReference>
<dbReference type="Proteomes" id="UP000236262">
    <property type="component" value="Unassembled WGS sequence"/>
</dbReference>
<dbReference type="Gene3D" id="1.10.260.40">
    <property type="entry name" value="lambda repressor-like DNA-binding domains"/>
    <property type="match status" value="1"/>
</dbReference>
<dbReference type="EMBL" id="PPEH01000006">
    <property type="protein sequence ID" value="PNW12612.1"/>
    <property type="molecule type" value="Genomic_DNA"/>
</dbReference>
<reference evidence="3 6" key="2">
    <citation type="submission" date="2018-11" db="EMBL/GenBank/DDBJ databases">
        <title>Proposal to divide the Flavobacteriaceae and reorganize its genera based on Amino Acid Identity values calculated from whole genome sequences.</title>
        <authorList>
            <person name="Nicholson A.C."/>
            <person name="Gulvik C.A."/>
            <person name="Whitney A.M."/>
            <person name="Humrighouse B.W."/>
            <person name="Bell M."/>
            <person name="Holmes B."/>
            <person name="Steigerwalt A.G."/>
            <person name="Villarma A."/>
            <person name="Sheth M."/>
            <person name="Batra D."/>
            <person name="Pryor J."/>
            <person name="Bernardet J.-F."/>
            <person name="Hugo C."/>
            <person name="Kampfer P."/>
            <person name="Newman J."/>
            <person name="McQuiston J.R."/>
        </authorList>
    </citation>
    <scope>NUCLEOTIDE SEQUENCE [LARGE SCALE GENOMIC DNA]</scope>
    <source>
        <strain evidence="3 6">KC_1864</strain>
    </source>
</reference>
<evidence type="ECO:0000313" key="4">
    <source>
        <dbReference type="EMBL" id="PNW12612.1"/>
    </source>
</evidence>
<dbReference type="PANTHER" id="PTHR46558:SF11">
    <property type="entry name" value="HTH-TYPE TRANSCRIPTIONAL REGULATOR XRE"/>
    <property type="match status" value="1"/>
</dbReference>
<evidence type="ECO:0000259" key="2">
    <source>
        <dbReference type="PROSITE" id="PS50943"/>
    </source>
</evidence>
<dbReference type="OrthoDB" id="1357763at2"/>
<dbReference type="AlphaFoldDB" id="A0A3G6RKM7"/>
<dbReference type="PANTHER" id="PTHR46558">
    <property type="entry name" value="TRACRIPTIONAL REGULATORY PROTEIN-RELATED-RELATED"/>
    <property type="match status" value="1"/>
</dbReference>
<dbReference type="KEGG" id="clac:EG342_20170"/>
<sequence>MKNTIKVERAKKNWTQADLAEKIGISRQAMNSIETSKFVPSTLLALKLAHAFGTPVEEIFQLEDTDFK</sequence>
<dbReference type="InterPro" id="IPR010982">
    <property type="entry name" value="Lambda_DNA-bd_dom_sf"/>
</dbReference>
<gene>
    <name evidence="4" type="ORF">C1637_16330</name>
    <name evidence="3" type="ORF">EG342_20170</name>
</gene>
<dbReference type="Pfam" id="PF01381">
    <property type="entry name" value="HTH_3"/>
    <property type="match status" value="1"/>
</dbReference>
<keyword evidence="1" id="KW-0238">DNA-binding</keyword>
<organism evidence="4 5">
    <name type="scientific">Chryseobacterium lactis</name>
    <dbReference type="NCBI Taxonomy" id="1241981"/>
    <lineage>
        <taxon>Bacteria</taxon>
        <taxon>Pseudomonadati</taxon>
        <taxon>Bacteroidota</taxon>
        <taxon>Flavobacteriia</taxon>
        <taxon>Flavobacteriales</taxon>
        <taxon>Weeksellaceae</taxon>
        <taxon>Chryseobacterium group</taxon>
        <taxon>Chryseobacterium</taxon>
    </lineage>
</organism>